<dbReference type="Proteomes" id="UP000250369">
    <property type="component" value="Unassembled WGS sequence"/>
</dbReference>
<evidence type="ECO:0000313" key="2">
    <source>
        <dbReference type="Proteomes" id="UP000250369"/>
    </source>
</evidence>
<proteinExistence type="predicted"/>
<accession>A0A329MTG2</accession>
<name>A0A329MTG2_9BACL</name>
<dbReference type="AlphaFoldDB" id="A0A329MTG2"/>
<dbReference type="EMBL" id="QMFB01000001">
    <property type="protein sequence ID" value="RAV22676.1"/>
    <property type="molecule type" value="Genomic_DNA"/>
</dbReference>
<protein>
    <submittedName>
        <fullName evidence="1">Uncharacterized protein</fullName>
    </submittedName>
</protein>
<organism evidence="1 2">
    <name type="scientific">Paenibacillus contaminans</name>
    <dbReference type="NCBI Taxonomy" id="450362"/>
    <lineage>
        <taxon>Bacteria</taxon>
        <taxon>Bacillati</taxon>
        <taxon>Bacillota</taxon>
        <taxon>Bacilli</taxon>
        <taxon>Bacillales</taxon>
        <taxon>Paenibacillaceae</taxon>
        <taxon>Paenibacillus</taxon>
    </lineage>
</organism>
<evidence type="ECO:0000313" key="1">
    <source>
        <dbReference type="EMBL" id="RAV22676.1"/>
    </source>
</evidence>
<comment type="caution">
    <text evidence="1">The sequence shown here is derived from an EMBL/GenBank/DDBJ whole genome shotgun (WGS) entry which is preliminary data.</text>
</comment>
<keyword evidence="2" id="KW-1185">Reference proteome</keyword>
<gene>
    <name evidence="1" type="ORF">DQG23_00195</name>
</gene>
<sequence length="170" mass="19490">MASKFTITHRPEIFKTMRKNAPHAKEQFLKRLAKEAEQELFKRTPKDTGRSARAIIHIIEDSGFFVGWTDEEFITHLATLNYGSTNNPNGWIISAKNAQTLIFPEKEGYGPYNLPQIDIGGKKFYIAKKVHHPYQKGLKFIEGTLEEIRSLIHRLAKQSYFQSLKGGGRK</sequence>
<dbReference type="RefSeq" id="WP_113028787.1">
    <property type="nucleotide sequence ID" value="NZ_QMFB01000001.1"/>
</dbReference>
<reference evidence="1 2" key="1">
    <citation type="journal article" date="2009" name="Int. J. Syst. Evol. Microbiol.">
        <title>Paenibacillus contaminans sp. nov., isolated from a contaminated laboratory plate.</title>
        <authorList>
            <person name="Chou J.H."/>
            <person name="Lee J.H."/>
            <person name="Lin M.C."/>
            <person name="Chang P.S."/>
            <person name="Arun A.B."/>
            <person name="Young C.C."/>
            <person name="Chen W.M."/>
        </authorList>
    </citation>
    <scope>NUCLEOTIDE SEQUENCE [LARGE SCALE GENOMIC DNA]</scope>
    <source>
        <strain evidence="1 2">CKOBP-6</strain>
    </source>
</reference>